<feature type="domain" description="HTTM-like" evidence="6">
    <location>
        <begin position="22"/>
        <end position="296"/>
    </location>
</feature>
<dbReference type="InterPro" id="IPR007263">
    <property type="entry name" value="DCC1-like"/>
</dbReference>
<dbReference type="InterPro" id="IPR052964">
    <property type="entry name" value="Sporulation_signal_mat"/>
</dbReference>
<gene>
    <name evidence="7" type="ORF">ROA7745_03839</name>
</gene>
<feature type="transmembrane region" description="Helical" evidence="5">
    <location>
        <begin position="234"/>
        <end position="252"/>
    </location>
</feature>
<feature type="transmembrane region" description="Helical" evidence="5">
    <location>
        <begin position="85"/>
        <end position="106"/>
    </location>
</feature>
<evidence type="ECO:0000313" key="8">
    <source>
        <dbReference type="Proteomes" id="UP000193224"/>
    </source>
</evidence>
<dbReference type="GO" id="GO:0012505">
    <property type="term" value="C:endomembrane system"/>
    <property type="evidence" value="ECO:0007669"/>
    <property type="project" value="UniProtKB-SubCell"/>
</dbReference>
<comment type="subcellular location">
    <subcellularLocation>
        <location evidence="1">Endomembrane system</location>
        <topology evidence="1">Multi-pass membrane protein</topology>
    </subcellularLocation>
</comment>
<accession>A0A1X7BWF9</accession>
<keyword evidence="3 5" id="KW-1133">Transmembrane helix</keyword>
<dbReference type="OrthoDB" id="128729at2"/>
<dbReference type="SMART" id="SM00752">
    <property type="entry name" value="HTTM"/>
    <property type="match status" value="1"/>
</dbReference>
<proteinExistence type="predicted"/>
<keyword evidence="8" id="KW-1185">Reference proteome</keyword>
<dbReference type="GO" id="GO:0015035">
    <property type="term" value="F:protein-disulfide reductase activity"/>
    <property type="evidence" value="ECO:0007669"/>
    <property type="project" value="InterPro"/>
</dbReference>
<dbReference type="Proteomes" id="UP000193224">
    <property type="component" value="Unassembled WGS sequence"/>
</dbReference>
<dbReference type="Pfam" id="PF04134">
    <property type="entry name" value="DCC1-like"/>
    <property type="match status" value="1"/>
</dbReference>
<organism evidence="7 8">
    <name type="scientific">Roseovarius aestuarii</name>
    <dbReference type="NCBI Taxonomy" id="475083"/>
    <lineage>
        <taxon>Bacteria</taxon>
        <taxon>Pseudomonadati</taxon>
        <taxon>Pseudomonadota</taxon>
        <taxon>Alphaproteobacteria</taxon>
        <taxon>Rhodobacterales</taxon>
        <taxon>Roseobacteraceae</taxon>
        <taxon>Roseovarius</taxon>
    </lineage>
</organism>
<feature type="transmembrane region" description="Helical" evidence="5">
    <location>
        <begin position="204"/>
        <end position="222"/>
    </location>
</feature>
<evidence type="ECO:0000313" key="7">
    <source>
        <dbReference type="EMBL" id="SMC13977.1"/>
    </source>
</evidence>
<evidence type="ECO:0000256" key="2">
    <source>
        <dbReference type="ARBA" id="ARBA00022692"/>
    </source>
</evidence>
<name>A0A1X7BWF9_9RHOB</name>
<dbReference type="InterPro" id="IPR011020">
    <property type="entry name" value="HTTM-like"/>
</dbReference>
<feature type="transmembrane region" description="Helical" evidence="5">
    <location>
        <begin position="259"/>
        <end position="287"/>
    </location>
</feature>
<dbReference type="PANTHER" id="PTHR39535:SF2">
    <property type="entry name" value="HTTM DOMAIN-CONTAINING PROTEIN"/>
    <property type="match status" value="1"/>
</dbReference>
<protein>
    <submittedName>
        <fullName evidence="7">Vitamin K-dependent gamma-carboxylase</fullName>
    </submittedName>
</protein>
<evidence type="ECO:0000256" key="4">
    <source>
        <dbReference type="ARBA" id="ARBA00023136"/>
    </source>
</evidence>
<dbReference type="AlphaFoldDB" id="A0A1X7BWF9"/>
<keyword evidence="2 5" id="KW-0812">Transmembrane</keyword>
<feature type="transmembrane region" description="Helical" evidence="5">
    <location>
        <begin position="171"/>
        <end position="192"/>
    </location>
</feature>
<feature type="transmembrane region" description="Helical" evidence="5">
    <location>
        <begin position="20"/>
        <end position="43"/>
    </location>
</feature>
<evidence type="ECO:0000256" key="5">
    <source>
        <dbReference type="SAM" id="Phobius"/>
    </source>
</evidence>
<evidence type="ECO:0000259" key="6">
    <source>
        <dbReference type="SMART" id="SM00752"/>
    </source>
</evidence>
<evidence type="ECO:0000256" key="1">
    <source>
        <dbReference type="ARBA" id="ARBA00004127"/>
    </source>
</evidence>
<dbReference type="EMBL" id="FWXB01000018">
    <property type="protein sequence ID" value="SMC13977.1"/>
    <property type="molecule type" value="Genomic_DNA"/>
</dbReference>
<sequence>MSKTEATGYIRSSSWRLRWLELFGVDLRTLALFRVMLGLYLIADQIRRIRDLSAHYTDFGIMPRSVAIDFLSTSSFSIHLTNGTAAFQAVLFAIAGAAAFAMVLGWRTRLATFVSWFLLLSLQNRNTLILSGEDNLALLLLFWAMFLPLGARYSVDAALNPSDASVRNSHASVWSAALLIQGMSMYFFSALLKSDPIWFPEGTAVYYALNLDYFATPFAIWFRQFESLLQALTYYVWSLELIGPILMFTPVFQRFLRPMLIVCFVTMHIGFSMCLEIGLFPVISIIMNLTFLPGWIWDRIEHQMASASKRNLTIWYDRDCQFCVKLCRIITTVLFLRSVPIQPAQKDPKIGPLLETTNSWVVTNGEGSHLRWAAMCTLVAASPVFRPLASPLRWRTFSRYGDAVYRLIAENRPVLAGLSDALLPFRKVRLRTSGPSNLLGAAALGFITVQNLATLPTSGVQLPAYFTATRQALGLYQNWTMFAPYPELRSPWPFIRGELVDGTVVDVYNLRLGAPSDERPAVVSSVYANDRWRKFLSNLEDQSYEQGPHRLSLNYARYLCRLWSREMSNEPQLATFAIAFIVEDTPPPGELKPQWVNTVWHHNCFG</sequence>
<evidence type="ECO:0000256" key="3">
    <source>
        <dbReference type="ARBA" id="ARBA00022989"/>
    </source>
</evidence>
<reference evidence="7 8" key="1">
    <citation type="submission" date="2017-03" db="EMBL/GenBank/DDBJ databases">
        <authorList>
            <person name="Afonso C.L."/>
            <person name="Miller P.J."/>
            <person name="Scott M.A."/>
            <person name="Spackman E."/>
            <person name="Goraichik I."/>
            <person name="Dimitrov K.M."/>
            <person name="Suarez D.L."/>
            <person name="Swayne D.E."/>
        </authorList>
    </citation>
    <scope>NUCLEOTIDE SEQUENCE [LARGE SCALE GENOMIC DNA]</scope>
    <source>
        <strain evidence="7 8">CECT 7745</strain>
    </source>
</reference>
<feature type="transmembrane region" description="Helical" evidence="5">
    <location>
        <begin position="127"/>
        <end position="151"/>
    </location>
</feature>
<dbReference type="RefSeq" id="WP_085801895.1">
    <property type="nucleotide sequence ID" value="NZ_FWXB01000018.1"/>
</dbReference>
<keyword evidence="4 5" id="KW-0472">Membrane</keyword>
<dbReference type="PANTHER" id="PTHR39535">
    <property type="entry name" value="SPORULATION-DELAYING PROTEIN SDPB"/>
    <property type="match status" value="1"/>
</dbReference>